<dbReference type="OrthoDB" id="164380at2"/>
<dbReference type="AlphaFoldDB" id="A0A160T0F4"/>
<dbReference type="Pfam" id="PF22746">
    <property type="entry name" value="SHOCT-like_DUF2089-C"/>
    <property type="match status" value="1"/>
</dbReference>
<evidence type="ECO:0000259" key="1">
    <source>
        <dbReference type="Pfam" id="PF22746"/>
    </source>
</evidence>
<protein>
    <recommendedName>
        <fullName evidence="1">YvlB/LiaX N-terminal domain-containing protein</fullName>
    </recommendedName>
</protein>
<evidence type="ECO:0000313" key="2">
    <source>
        <dbReference type="EMBL" id="CUS02188.2"/>
    </source>
</evidence>
<name>A0A160T0F4_9CHLR</name>
<sequence length="127" mass="13980">MATTEERLQILKMIEEGKISAAEGAELLRALDTKSEKYPAPEPMKGASAPRWFRVRVTDVNTGRNKVNINIPMGLVNVGIKMGARFAPEIEGPQLEGILNAVRSGQIGKVMDITDEEDGERVEIFVE</sequence>
<accession>A0A160T0F4</accession>
<reference evidence="2" key="1">
    <citation type="submission" date="2016-01" db="EMBL/GenBank/DDBJ databases">
        <authorList>
            <person name="Mcilroy J.S."/>
            <person name="Karst M S."/>
            <person name="Albertsen M."/>
        </authorList>
    </citation>
    <scope>NUCLEOTIDE SEQUENCE</scope>
    <source>
        <strain evidence="2">Cfx-K</strain>
    </source>
</reference>
<feature type="domain" description="YvlB/LiaX N-terminal" evidence="1">
    <location>
        <begin position="5"/>
        <end position="36"/>
    </location>
</feature>
<dbReference type="EMBL" id="LN890655">
    <property type="protein sequence ID" value="CUS02188.2"/>
    <property type="molecule type" value="Genomic_DNA"/>
</dbReference>
<dbReference type="KEGG" id="pbf:CFX0092_A0307"/>
<keyword evidence="3" id="KW-1185">Reference proteome</keyword>
<dbReference type="RefSeq" id="WP_095041833.1">
    <property type="nucleotide sequence ID" value="NZ_LN890655.1"/>
</dbReference>
<evidence type="ECO:0000313" key="3">
    <source>
        <dbReference type="Proteomes" id="UP000215027"/>
    </source>
</evidence>
<dbReference type="InterPro" id="IPR053959">
    <property type="entry name" value="YvlB/LiaX_N"/>
</dbReference>
<proteinExistence type="predicted"/>
<gene>
    <name evidence="2" type="ORF">CFX0092_A0307</name>
</gene>
<organism evidence="2 3">
    <name type="scientific">Candidatus Promineifilum breve</name>
    <dbReference type="NCBI Taxonomy" id="1806508"/>
    <lineage>
        <taxon>Bacteria</taxon>
        <taxon>Bacillati</taxon>
        <taxon>Chloroflexota</taxon>
        <taxon>Ardenticatenia</taxon>
        <taxon>Candidatus Promineifilales</taxon>
        <taxon>Candidatus Promineifilaceae</taxon>
        <taxon>Candidatus Promineifilum</taxon>
    </lineage>
</organism>
<dbReference type="Proteomes" id="UP000215027">
    <property type="component" value="Chromosome I"/>
</dbReference>